<keyword evidence="5" id="KW-1185">Reference proteome</keyword>
<dbReference type="InterPro" id="IPR025662">
    <property type="entry name" value="Sigma_54_int_dom_ATP-bd_1"/>
</dbReference>
<dbReference type="InterPro" id="IPR027417">
    <property type="entry name" value="P-loop_NTPase"/>
</dbReference>
<keyword evidence="2" id="KW-0067">ATP-binding</keyword>
<evidence type="ECO:0000259" key="3">
    <source>
        <dbReference type="PROSITE" id="PS50045"/>
    </source>
</evidence>
<dbReference type="InterPro" id="IPR002078">
    <property type="entry name" value="Sigma_54_int"/>
</dbReference>
<accession>A0ABW2B7N2</accession>
<dbReference type="Gene3D" id="3.40.50.300">
    <property type="entry name" value="P-loop containing nucleotide triphosphate hydrolases"/>
    <property type="match status" value="1"/>
</dbReference>
<organism evidence="4 5">
    <name type="scientific">Sulfitobacter porphyrae</name>
    <dbReference type="NCBI Taxonomy" id="1246864"/>
    <lineage>
        <taxon>Bacteria</taxon>
        <taxon>Pseudomonadati</taxon>
        <taxon>Pseudomonadota</taxon>
        <taxon>Alphaproteobacteria</taxon>
        <taxon>Rhodobacterales</taxon>
        <taxon>Roseobacteraceae</taxon>
        <taxon>Sulfitobacter</taxon>
    </lineage>
</organism>
<gene>
    <name evidence="4" type="ORF">ACFQFQ_17100</name>
</gene>
<dbReference type="PROSITE" id="PS50045">
    <property type="entry name" value="SIGMA54_INTERACT_4"/>
    <property type="match status" value="1"/>
</dbReference>
<evidence type="ECO:0000313" key="4">
    <source>
        <dbReference type="EMBL" id="MFC6760823.1"/>
    </source>
</evidence>
<evidence type="ECO:0000256" key="2">
    <source>
        <dbReference type="ARBA" id="ARBA00022840"/>
    </source>
</evidence>
<dbReference type="PANTHER" id="PTHR32071">
    <property type="entry name" value="TRANSCRIPTIONAL REGULATORY PROTEIN"/>
    <property type="match status" value="1"/>
</dbReference>
<dbReference type="Pfam" id="PF00158">
    <property type="entry name" value="Sigma54_activat"/>
    <property type="match status" value="1"/>
</dbReference>
<proteinExistence type="predicted"/>
<reference evidence="5" key="1">
    <citation type="journal article" date="2019" name="Int. J. Syst. Evol. Microbiol.">
        <title>The Global Catalogue of Microorganisms (GCM) 10K type strain sequencing project: providing services to taxonomists for standard genome sequencing and annotation.</title>
        <authorList>
            <consortium name="The Broad Institute Genomics Platform"/>
            <consortium name="The Broad Institute Genome Sequencing Center for Infectious Disease"/>
            <person name="Wu L."/>
            <person name="Ma J."/>
        </authorList>
    </citation>
    <scope>NUCLEOTIDE SEQUENCE [LARGE SCALE GENOMIC DNA]</scope>
    <source>
        <strain evidence="5">CCUG 66188</strain>
    </source>
</reference>
<dbReference type="PANTHER" id="PTHR32071:SF14">
    <property type="entry name" value="TRANSCRIPTIONAL REGULATORY PROTEIN RTCR"/>
    <property type="match status" value="1"/>
</dbReference>
<dbReference type="EMBL" id="JBHSWG010000001">
    <property type="protein sequence ID" value="MFC6760823.1"/>
    <property type="molecule type" value="Genomic_DNA"/>
</dbReference>
<dbReference type="SUPFAM" id="SSF52540">
    <property type="entry name" value="P-loop containing nucleoside triphosphate hydrolases"/>
    <property type="match status" value="1"/>
</dbReference>
<sequence length="245" mass="27228">MELVASNSDEPILLLGETGTGKSGLAERIHSLKLDRRRIKGRLVHVNCATLNGPDAMATLFGQRRSYLGSAGTERSGLLREADGGALFLDDVDELSRNMQSVLLHAIETGRFYPLGSDHEISSRFHLIAGANRDLRSLTGSGQFRPDLLARLNTWSFTLPALRNRSEDIEANLLHELDRCERDLGTHVGFNTDARAQYLDFAKDPATHWPGNFRDFALDPQAMYARTSREDYPGNGHNRNRNPSG</sequence>
<comment type="caution">
    <text evidence="4">The sequence shown here is derived from an EMBL/GenBank/DDBJ whole genome shotgun (WGS) entry which is preliminary data.</text>
</comment>
<dbReference type="CDD" id="cd00009">
    <property type="entry name" value="AAA"/>
    <property type="match status" value="1"/>
</dbReference>
<dbReference type="Gene3D" id="1.10.8.60">
    <property type="match status" value="1"/>
</dbReference>
<evidence type="ECO:0000256" key="1">
    <source>
        <dbReference type="ARBA" id="ARBA00022741"/>
    </source>
</evidence>
<name>A0ABW2B7N2_9RHOB</name>
<dbReference type="PROSITE" id="PS00675">
    <property type="entry name" value="SIGMA54_INTERACT_1"/>
    <property type="match status" value="1"/>
</dbReference>
<feature type="domain" description="Sigma-54 factor interaction" evidence="3">
    <location>
        <begin position="1"/>
        <end position="216"/>
    </location>
</feature>
<protein>
    <submittedName>
        <fullName evidence="4">Sigma 54-interacting transcriptional regulator</fullName>
    </submittedName>
</protein>
<evidence type="ECO:0000313" key="5">
    <source>
        <dbReference type="Proteomes" id="UP001596353"/>
    </source>
</evidence>
<keyword evidence="1" id="KW-0547">Nucleotide-binding</keyword>
<dbReference type="Proteomes" id="UP001596353">
    <property type="component" value="Unassembled WGS sequence"/>
</dbReference>